<accession>A0A498RD19</accession>
<evidence type="ECO:0000313" key="4">
    <source>
        <dbReference type="EMBL" id="VBB08022.1"/>
    </source>
</evidence>
<evidence type="ECO:0000256" key="2">
    <source>
        <dbReference type="ARBA" id="ARBA00022840"/>
    </source>
</evidence>
<organism evidence="4 5">
    <name type="scientific">Lucifera butyrica</name>
    <dbReference type="NCBI Taxonomy" id="1351585"/>
    <lineage>
        <taxon>Bacteria</taxon>
        <taxon>Bacillati</taxon>
        <taxon>Bacillota</taxon>
        <taxon>Negativicutes</taxon>
        <taxon>Veillonellales</taxon>
        <taxon>Veillonellaceae</taxon>
        <taxon>Lucifera</taxon>
    </lineage>
</organism>
<keyword evidence="1" id="KW-0547">Nucleotide-binding</keyword>
<dbReference type="GO" id="GO:0005524">
    <property type="term" value="F:ATP binding"/>
    <property type="evidence" value="ECO:0007669"/>
    <property type="project" value="UniProtKB-KW"/>
</dbReference>
<dbReference type="EMBL" id="UPPP01000083">
    <property type="protein sequence ID" value="VBB08022.1"/>
    <property type="molecule type" value="Genomic_DNA"/>
</dbReference>
<dbReference type="Proteomes" id="UP000277811">
    <property type="component" value="Unassembled WGS sequence"/>
</dbReference>
<dbReference type="AlphaFoldDB" id="A0A498RD19"/>
<proteinExistence type="predicted"/>
<dbReference type="PANTHER" id="PTHR20953">
    <property type="entry name" value="KINASE-RELATED"/>
    <property type="match status" value="1"/>
</dbReference>
<gene>
    <name evidence="4" type="ORF">LUCI_3287</name>
</gene>
<dbReference type="InterPro" id="IPR045735">
    <property type="entry name" value="Spore_III_AA_AAA+_ATPase"/>
</dbReference>
<dbReference type="Pfam" id="PF19568">
    <property type="entry name" value="Spore_III_AA"/>
    <property type="match status" value="1"/>
</dbReference>
<dbReference type="InterPro" id="IPR027417">
    <property type="entry name" value="P-loop_NTPase"/>
</dbReference>
<keyword evidence="2" id="KW-0067">ATP-binding</keyword>
<dbReference type="InterPro" id="IPR003593">
    <property type="entry name" value="AAA+_ATPase"/>
</dbReference>
<feature type="domain" description="AAA+ ATPase" evidence="3">
    <location>
        <begin position="156"/>
        <end position="296"/>
    </location>
</feature>
<dbReference type="InterPro" id="IPR014217">
    <property type="entry name" value="Spore_III_AA"/>
</dbReference>
<keyword evidence="5" id="KW-1185">Reference proteome</keyword>
<evidence type="ECO:0000313" key="5">
    <source>
        <dbReference type="Proteomes" id="UP000277811"/>
    </source>
</evidence>
<dbReference type="PANTHER" id="PTHR20953:SF3">
    <property type="entry name" value="P-LOOP CONTAINING NUCLEOSIDE TRIPHOSPHATE HYDROLASES SUPERFAMILY PROTEIN"/>
    <property type="match status" value="1"/>
</dbReference>
<dbReference type="NCBIfam" id="TIGR02858">
    <property type="entry name" value="spore_III_AA"/>
    <property type="match status" value="1"/>
</dbReference>
<dbReference type="Gene3D" id="3.40.50.300">
    <property type="entry name" value="P-loop containing nucleotide triphosphate hydrolases"/>
    <property type="match status" value="1"/>
</dbReference>
<dbReference type="SMART" id="SM00382">
    <property type="entry name" value="AAA"/>
    <property type="match status" value="1"/>
</dbReference>
<name>A0A498RD19_9FIRM</name>
<sequence>MIDMNPVLKSSIYPVLPANLTAIFESVPSEILHRTTEIRLRISQPLLLRSQSGDVMLGNCGQPVQERQQAYLCKPDDIHKSLLLMCQNSIYAFEEELRAGFLTLQGGHRVGVAGQVVFYEGRVKTFKCVSSLNIRLAREVTGCADLIFPYILAGKKILNSLIISPPRCGKTTILRDLARHISTGDARYNFPGAQVGIVDERSEIAACVQGVPSVDLGERVDVLDGCLKAHGMLMLIRSMAPQVIITDELGREEDTEAICEAIHAGTSVITTVHGQSIEDILNRPYVGELIKRLYFHRYIILNDTPQPGTVKEITDAQTGKMLYLLRKGVKICG</sequence>
<reference evidence="4 5" key="1">
    <citation type="submission" date="2018-06" db="EMBL/GenBank/DDBJ databases">
        <authorList>
            <person name="Strepis N."/>
        </authorList>
    </citation>
    <scope>NUCLEOTIDE SEQUENCE [LARGE SCALE GENOMIC DNA]</scope>
    <source>
        <strain evidence="4">LUCI</strain>
    </source>
</reference>
<dbReference type="SUPFAM" id="SSF52540">
    <property type="entry name" value="P-loop containing nucleoside triphosphate hydrolases"/>
    <property type="match status" value="1"/>
</dbReference>
<protein>
    <submittedName>
        <fullName evidence="4">Spore iii aa: stage iii sporulation protein aa</fullName>
    </submittedName>
</protein>
<evidence type="ECO:0000259" key="3">
    <source>
        <dbReference type="SMART" id="SM00382"/>
    </source>
</evidence>
<evidence type="ECO:0000256" key="1">
    <source>
        <dbReference type="ARBA" id="ARBA00022741"/>
    </source>
</evidence>